<dbReference type="RefSeq" id="WP_263862343.1">
    <property type="nucleotide sequence ID" value="NZ_BJZK01000008.1"/>
</dbReference>
<accession>A0A1Y6K0C7</accession>
<dbReference type="EMBL" id="LT854705">
    <property type="protein sequence ID" value="SMS14543.1"/>
    <property type="molecule type" value="Genomic_DNA"/>
</dbReference>
<name>A0A1Y6K0C7_9LACO</name>
<dbReference type="EMBL" id="BJZK01000008">
    <property type="protein sequence ID" value="GEO71755.1"/>
    <property type="molecule type" value="Genomic_DNA"/>
</dbReference>
<evidence type="ECO:0000313" key="3">
    <source>
        <dbReference type="Proteomes" id="UP000195412"/>
    </source>
</evidence>
<dbReference type="AlphaFoldDB" id="A0A1Y6K0C7"/>
<reference evidence="3" key="2">
    <citation type="submission" date="2017-05" db="EMBL/GenBank/DDBJ databases">
        <authorList>
            <person name="Papadimitriou K."/>
        </authorList>
    </citation>
    <scope>NUCLEOTIDE SEQUENCE [LARGE SCALE GENOMIC DNA]</scope>
    <source>
        <strain evidence="3">ACA-DC 3411</strain>
    </source>
</reference>
<proteinExistence type="predicted"/>
<sequence length="41" mass="4572">MSKPTTIPTRDLPFNSTQRAQAKQLTTFFGPNRPTPKPATK</sequence>
<evidence type="ECO:0000313" key="2">
    <source>
        <dbReference type="EMBL" id="SMS14543.1"/>
    </source>
</evidence>
<organism evidence="2 3">
    <name type="scientific">Levilactobacillus zymae</name>
    <dbReference type="NCBI Taxonomy" id="267363"/>
    <lineage>
        <taxon>Bacteria</taxon>
        <taxon>Bacillati</taxon>
        <taxon>Bacillota</taxon>
        <taxon>Bacilli</taxon>
        <taxon>Lactobacillales</taxon>
        <taxon>Lactobacillaceae</taxon>
        <taxon>Levilactobacillus</taxon>
    </lineage>
</organism>
<reference evidence="2" key="1">
    <citation type="submission" date="2017-05" db="EMBL/GenBank/DDBJ databases">
        <authorList>
            <person name="Song R."/>
            <person name="Chenine A.L."/>
            <person name="Ruprecht R.M."/>
        </authorList>
    </citation>
    <scope>NUCLEOTIDE SEQUENCE</scope>
    <source>
        <strain evidence="2">ACA-DC 3411</strain>
    </source>
</reference>
<protein>
    <submittedName>
        <fullName evidence="2">Uncharacterized protein</fullName>
    </submittedName>
</protein>
<gene>
    <name evidence="2" type="ORF">LZ3411_1493</name>
    <name evidence="1" type="ORF">LZY01_09230</name>
</gene>
<keyword evidence="4" id="KW-1185">Reference proteome</keyword>
<reference evidence="1 4" key="3">
    <citation type="submission" date="2019-07" db="EMBL/GenBank/DDBJ databases">
        <title>Whole genome shotgun sequence of Lactobacillus zymae NBRC 107157.</title>
        <authorList>
            <person name="Hosoyama A."/>
            <person name="Uohara A."/>
            <person name="Ohji S."/>
            <person name="Ichikawa N."/>
        </authorList>
    </citation>
    <scope>NUCLEOTIDE SEQUENCE [LARGE SCALE GENOMIC DNA]</scope>
    <source>
        <strain evidence="1 4">NBRC 107157</strain>
    </source>
</reference>
<dbReference type="Proteomes" id="UP000195412">
    <property type="component" value="Chromosome I"/>
</dbReference>
<dbReference type="KEGG" id="lzy:LZ3411_1493"/>
<evidence type="ECO:0000313" key="4">
    <source>
        <dbReference type="Proteomes" id="UP000321794"/>
    </source>
</evidence>
<evidence type="ECO:0000313" key="1">
    <source>
        <dbReference type="EMBL" id="GEO71755.1"/>
    </source>
</evidence>
<dbReference type="Proteomes" id="UP000321794">
    <property type="component" value="Unassembled WGS sequence"/>
</dbReference>